<keyword evidence="9 22" id="KW-0418">Kinase</keyword>
<proteinExistence type="predicted"/>
<dbReference type="CDD" id="cd17546">
    <property type="entry name" value="REC_hyHK_CKI1_RcsC-like"/>
    <property type="match status" value="1"/>
</dbReference>
<keyword evidence="8" id="KW-0547">Nucleotide-binding</keyword>
<gene>
    <name evidence="22" type="ORF">HNR37_002223</name>
</gene>
<dbReference type="CDD" id="cd00088">
    <property type="entry name" value="HPT"/>
    <property type="match status" value="1"/>
</dbReference>
<dbReference type="InterPro" id="IPR011006">
    <property type="entry name" value="CheY-like_superfamily"/>
</dbReference>
<feature type="region of interest" description="Disordered" evidence="17">
    <location>
        <begin position="1227"/>
        <end position="1256"/>
    </location>
</feature>
<keyword evidence="23" id="KW-1185">Reference proteome</keyword>
<evidence type="ECO:0000256" key="6">
    <source>
        <dbReference type="ARBA" id="ARBA00022679"/>
    </source>
</evidence>
<dbReference type="InterPro" id="IPR001789">
    <property type="entry name" value="Sig_transdc_resp-reg_receiver"/>
</dbReference>
<evidence type="ECO:0000259" key="21">
    <source>
        <dbReference type="PROSITE" id="PS50894"/>
    </source>
</evidence>
<keyword evidence="18" id="KW-0732">Signal</keyword>
<evidence type="ECO:0000256" key="11">
    <source>
        <dbReference type="ARBA" id="ARBA00022989"/>
    </source>
</evidence>
<dbReference type="InterPro" id="IPR005467">
    <property type="entry name" value="His_kinase_dom"/>
</dbReference>
<comment type="caution">
    <text evidence="22">The sequence shown here is derived from an EMBL/GenBank/DDBJ whole genome shotgun (WGS) entry which is preliminary data.</text>
</comment>
<dbReference type="InterPro" id="IPR008207">
    <property type="entry name" value="Sig_transdc_His_kin_Hpt_dom"/>
</dbReference>
<dbReference type="Pfam" id="PF00497">
    <property type="entry name" value="SBP_bac_3"/>
    <property type="match status" value="3"/>
</dbReference>
<feature type="signal peptide" evidence="18">
    <location>
        <begin position="1"/>
        <end position="29"/>
    </location>
</feature>
<comment type="catalytic activity">
    <reaction evidence="1">
        <text>ATP + protein L-histidine = ADP + protein N-phospho-L-histidine.</text>
        <dbReference type="EC" id="2.7.13.3"/>
    </reaction>
</comment>
<dbReference type="GO" id="GO:0005524">
    <property type="term" value="F:ATP binding"/>
    <property type="evidence" value="ECO:0007669"/>
    <property type="project" value="UniProtKB-KW"/>
</dbReference>
<dbReference type="Proteomes" id="UP000528322">
    <property type="component" value="Unassembled WGS sequence"/>
</dbReference>
<keyword evidence="10" id="KW-0067">ATP-binding</keyword>
<feature type="domain" description="Response regulatory" evidence="20">
    <location>
        <begin position="1099"/>
        <end position="1221"/>
    </location>
</feature>
<dbReference type="SUPFAM" id="SSF47384">
    <property type="entry name" value="Homodimeric domain of signal transducing histidine kinase"/>
    <property type="match status" value="1"/>
</dbReference>
<evidence type="ECO:0000313" key="23">
    <source>
        <dbReference type="Proteomes" id="UP000528322"/>
    </source>
</evidence>
<evidence type="ECO:0000256" key="14">
    <source>
        <dbReference type="PROSITE-ProRule" id="PRU00110"/>
    </source>
</evidence>
<dbReference type="PROSITE" id="PS50110">
    <property type="entry name" value="RESPONSE_REGULATORY"/>
    <property type="match status" value="1"/>
</dbReference>
<feature type="domain" description="HPt" evidence="21">
    <location>
        <begin position="1270"/>
        <end position="1369"/>
    </location>
</feature>
<dbReference type="GO" id="GO:0005886">
    <property type="term" value="C:plasma membrane"/>
    <property type="evidence" value="ECO:0007669"/>
    <property type="project" value="UniProtKB-SubCell"/>
</dbReference>
<dbReference type="InterPro" id="IPR004358">
    <property type="entry name" value="Sig_transdc_His_kin-like_C"/>
</dbReference>
<evidence type="ECO:0000259" key="19">
    <source>
        <dbReference type="PROSITE" id="PS50109"/>
    </source>
</evidence>
<dbReference type="Gene3D" id="1.20.120.160">
    <property type="entry name" value="HPT domain"/>
    <property type="match status" value="1"/>
</dbReference>
<evidence type="ECO:0000256" key="10">
    <source>
        <dbReference type="ARBA" id="ARBA00022840"/>
    </source>
</evidence>
<dbReference type="Gene3D" id="3.30.565.10">
    <property type="entry name" value="Histidine kinase-like ATPase, C-terminal domain"/>
    <property type="match status" value="1"/>
</dbReference>
<evidence type="ECO:0000256" key="18">
    <source>
        <dbReference type="SAM" id="SignalP"/>
    </source>
</evidence>
<evidence type="ECO:0000256" key="9">
    <source>
        <dbReference type="ARBA" id="ARBA00022777"/>
    </source>
</evidence>
<dbReference type="Pfam" id="PF00072">
    <property type="entry name" value="Response_reg"/>
    <property type="match status" value="1"/>
</dbReference>
<dbReference type="Gene3D" id="1.10.287.130">
    <property type="match status" value="1"/>
</dbReference>
<dbReference type="SUPFAM" id="SSF53850">
    <property type="entry name" value="Periplasmic binding protein-like II"/>
    <property type="match status" value="3"/>
</dbReference>
<feature type="region of interest" description="Disordered" evidence="17">
    <location>
        <begin position="956"/>
        <end position="988"/>
    </location>
</feature>
<dbReference type="SMART" id="SM00073">
    <property type="entry name" value="HPT"/>
    <property type="match status" value="1"/>
</dbReference>
<keyword evidence="12" id="KW-0902">Two-component regulatory system</keyword>
<dbReference type="SUPFAM" id="SSF55874">
    <property type="entry name" value="ATPase domain of HSP90 chaperone/DNA topoisomerase II/histidine kinase"/>
    <property type="match status" value="1"/>
</dbReference>
<evidence type="ECO:0000256" key="5">
    <source>
        <dbReference type="ARBA" id="ARBA00022553"/>
    </source>
</evidence>
<dbReference type="CDD" id="cd01007">
    <property type="entry name" value="PBP2_BvgS_HisK_like"/>
    <property type="match status" value="3"/>
</dbReference>
<feature type="modified residue" description="Phosphohistidine" evidence="14">
    <location>
        <position position="1309"/>
    </location>
</feature>
<dbReference type="InterPro" id="IPR001638">
    <property type="entry name" value="Solute-binding_3/MltF_N"/>
</dbReference>
<dbReference type="EMBL" id="JACHID010000020">
    <property type="protein sequence ID" value="MBB5022876.1"/>
    <property type="molecule type" value="Genomic_DNA"/>
</dbReference>
<evidence type="ECO:0000256" key="8">
    <source>
        <dbReference type="ARBA" id="ARBA00022741"/>
    </source>
</evidence>
<dbReference type="Pfam" id="PF01627">
    <property type="entry name" value="Hpt"/>
    <property type="match status" value="1"/>
</dbReference>
<protein>
    <recommendedName>
        <fullName evidence="3">histidine kinase</fullName>
        <ecNumber evidence="3">2.7.13.3</ecNumber>
    </recommendedName>
</protein>
<dbReference type="InterPro" id="IPR036641">
    <property type="entry name" value="HPT_dom_sf"/>
</dbReference>
<dbReference type="InterPro" id="IPR036097">
    <property type="entry name" value="HisK_dim/P_sf"/>
</dbReference>
<evidence type="ECO:0000256" key="2">
    <source>
        <dbReference type="ARBA" id="ARBA00004651"/>
    </source>
</evidence>
<dbReference type="PANTHER" id="PTHR45339:SF1">
    <property type="entry name" value="HYBRID SIGNAL TRANSDUCTION HISTIDINE KINASE J"/>
    <property type="match status" value="1"/>
</dbReference>
<dbReference type="PROSITE" id="PS50894">
    <property type="entry name" value="HPT"/>
    <property type="match status" value="1"/>
</dbReference>
<feature type="coiled-coil region" evidence="16">
    <location>
        <begin position="788"/>
        <end position="815"/>
    </location>
</feature>
<evidence type="ECO:0000256" key="3">
    <source>
        <dbReference type="ARBA" id="ARBA00012438"/>
    </source>
</evidence>
<keyword evidence="6" id="KW-0808">Transferase</keyword>
<evidence type="ECO:0000256" key="13">
    <source>
        <dbReference type="ARBA" id="ARBA00023136"/>
    </source>
</evidence>
<dbReference type="Pfam" id="PF00512">
    <property type="entry name" value="HisKA"/>
    <property type="match status" value="1"/>
</dbReference>
<dbReference type="PANTHER" id="PTHR45339">
    <property type="entry name" value="HYBRID SIGNAL TRANSDUCTION HISTIDINE KINASE J"/>
    <property type="match status" value="1"/>
</dbReference>
<evidence type="ECO:0000259" key="20">
    <source>
        <dbReference type="PROSITE" id="PS50110"/>
    </source>
</evidence>
<evidence type="ECO:0000256" key="1">
    <source>
        <dbReference type="ARBA" id="ARBA00000085"/>
    </source>
</evidence>
<keyword evidence="7" id="KW-0812">Transmembrane</keyword>
<evidence type="ECO:0000313" key="22">
    <source>
        <dbReference type="EMBL" id="MBB5022876.1"/>
    </source>
</evidence>
<feature type="chain" id="PRO_5030791838" description="histidine kinase" evidence="18">
    <location>
        <begin position="30"/>
        <end position="1456"/>
    </location>
</feature>
<evidence type="ECO:0000256" key="7">
    <source>
        <dbReference type="ARBA" id="ARBA00022692"/>
    </source>
</evidence>
<name>A0A7W8DHS0_9BACT</name>
<dbReference type="SMART" id="SM00388">
    <property type="entry name" value="HisKA"/>
    <property type="match status" value="1"/>
</dbReference>
<keyword evidence="22" id="KW-0238">DNA-binding</keyword>
<sequence>MIPKFLLRTTQLLTVLCWLAGLICSPALAAEPSPISLTPEERQWLDDHPDITLGSTLDFPPAVMKDAQGRFTGVLPAYMDMLNRLLDTDIQLKVGPWPDIVQEANNRTIDGLASSMRLESRSSHFLFTQPVSHAYYYIYTYLQRLDEFQNLADLHGKRVAYQKEVQGARELLDQHPRITPVPLPDLEAVAAALVNREVDAAVAGSTLGYWGKQNLVTGFEMAGMIPESRTELVFSIRKDWPELIPILNKAIAAISPETTQALFKKWYAQPAMDQDAPQVEITAREKQWIADHPSFTAGAVDIPPYIIQERDGRVTGYFTDLLRTISSQVGLHPNFIFTTMSELMEKAKQGQVELIQGVIWNEERAELFEFSPHRMPLEMAIFGRVEDSGISGQNSLSGKRIASFADYGMHAHMVRHIPDARFVMAEDGVQMLRLVAQGQADAAIQELYSGRYMVRSNYLNNLEVKGYVQFPGLEDLQSHAYMIRKDLPVLESILTKSYNALSEAKKKQIWERWFGPKEQDLKAFSREEQEWMKKHQVLRFGFDPAWAPIEFADEEGRPQGISSDYLKRLEGILDLRFEPRAHSSWAEAESSLRRGDIALLPAMARTPDREKDFLFTEPFLSIPVAIFSDTKAAYLGGIPSLYGKKVAVVQGYATHQWLENDHPELDLLPVPTIEHGLRQVAQDKAFAFVGNQVATSYYIGQTGLTSIRVAGETPYVYRLGMAVSRDQPILRNILQKGLERIPQSEKSAIYNNWISIQYAQQIDYTLLWQVLGMGMVLLGGFLYWNRRLAREVSQRKRAEEQAEQANQAKSDFLANMSHEIRTPMNGVIGMADLLLDTDLSPGQLRYAQAIKQSGQALLGIVNDILDISKVEAGKLDIQAQDFDLTELLEGCCSGASVLARKKGLRFDYHIQPDVPPYLRGDPKLLRQILNNLIGNAVKFTEQGEVEIWVEEEKGQRSEVSGQRSEGRKQKTEIRDQEGEGGDSRSWSAGSKADDLVWLRFTVRDTGIGISPENFDMLFDKFTQVDFSTTRRFEGTGLGLAITKLLVEKQGGRIWVESELGRGTCFTFTLPVTRARGLVDSAGFIKKDEVPDLNLIKGACILLAEDNEINQEIVVENLRKWGMNVQVAGSGQEAVSALTSQNFDLVLMDIQMPGMDGLEATRRIRSQESGFSLQSSGRIPIIAMTAHAMARDRDKSLEAGMNDHITKPIDPEELLRVLAAWIKPATRRADTVEASPGMEQEENEDQKEHPRQMPQMPGVNTSLGLSRASGNQTLYRKLLAGFQSRHLGSAQEMERLLRAGQVQDAVRVAHTLKGTAANLGMDELSEAAGALMHGLESKARDSESLIAEVRSWLSTVGNSLEELAVRPSESASEAGSSEDLDTGQAAALARETAGMVDQNLSLAMDKLQVLLDMPLPPEMLARGQRVFSLLDEFETDQAALELEDMARDLEKTGGYNE</sequence>
<feature type="modified residue" description="4-aspartylphosphate" evidence="15">
    <location>
        <position position="1148"/>
    </location>
</feature>
<accession>A0A7W8DHS0</accession>
<evidence type="ECO:0000256" key="12">
    <source>
        <dbReference type="ARBA" id="ARBA00023012"/>
    </source>
</evidence>
<feature type="domain" description="Histidine kinase" evidence="19">
    <location>
        <begin position="815"/>
        <end position="1073"/>
    </location>
</feature>
<keyword evidence="5 15" id="KW-0597">Phosphoprotein</keyword>
<dbReference type="PRINTS" id="PR00344">
    <property type="entry name" value="BCTRLSENSOR"/>
</dbReference>
<dbReference type="CDD" id="cd16922">
    <property type="entry name" value="HATPase_EvgS-ArcB-TorS-like"/>
    <property type="match status" value="1"/>
</dbReference>
<feature type="compositionally biased region" description="Basic and acidic residues" evidence="17">
    <location>
        <begin position="964"/>
        <end position="977"/>
    </location>
</feature>
<feature type="region of interest" description="Disordered" evidence="17">
    <location>
        <begin position="1364"/>
        <end position="1383"/>
    </location>
</feature>
<dbReference type="Gene3D" id="3.40.50.2300">
    <property type="match status" value="1"/>
</dbReference>
<keyword evidence="13" id="KW-0472">Membrane</keyword>
<dbReference type="GO" id="GO:0000155">
    <property type="term" value="F:phosphorelay sensor kinase activity"/>
    <property type="evidence" value="ECO:0007669"/>
    <property type="project" value="InterPro"/>
</dbReference>
<keyword evidence="4" id="KW-1003">Cell membrane</keyword>
<evidence type="ECO:0000256" key="15">
    <source>
        <dbReference type="PROSITE-ProRule" id="PRU00169"/>
    </source>
</evidence>
<dbReference type="SMART" id="SM00062">
    <property type="entry name" value="PBPb"/>
    <property type="match status" value="3"/>
</dbReference>
<dbReference type="EC" id="2.7.13.3" evidence="3"/>
<dbReference type="Gene3D" id="3.40.190.10">
    <property type="entry name" value="Periplasmic binding protein-like II"/>
    <property type="match status" value="6"/>
</dbReference>
<keyword evidence="16" id="KW-0175">Coiled coil</keyword>
<dbReference type="SUPFAM" id="SSF47226">
    <property type="entry name" value="Histidine-containing phosphotransfer domain, HPT domain"/>
    <property type="match status" value="1"/>
</dbReference>
<dbReference type="InterPro" id="IPR003661">
    <property type="entry name" value="HisK_dim/P_dom"/>
</dbReference>
<dbReference type="SMART" id="SM00448">
    <property type="entry name" value="REC"/>
    <property type="match status" value="1"/>
</dbReference>
<evidence type="ECO:0000256" key="16">
    <source>
        <dbReference type="SAM" id="Coils"/>
    </source>
</evidence>
<dbReference type="SUPFAM" id="SSF52172">
    <property type="entry name" value="CheY-like"/>
    <property type="match status" value="1"/>
</dbReference>
<dbReference type="GO" id="GO:0003677">
    <property type="term" value="F:DNA binding"/>
    <property type="evidence" value="ECO:0007669"/>
    <property type="project" value="UniProtKB-KW"/>
</dbReference>
<evidence type="ECO:0000256" key="4">
    <source>
        <dbReference type="ARBA" id="ARBA00022475"/>
    </source>
</evidence>
<dbReference type="RefSeq" id="WP_183734172.1">
    <property type="nucleotide sequence ID" value="NZ_JACHID010000020.1"/>
</dbReference>
<dbReference type="FunFam" id="1.10.287.130:FF:000002">
    <property type="entry name" value="Two-component osmosensing histidine kinase"/>
    <property type="match status" value="1"/>
</dbReference>
<reference evidence="22 23" key="1">
    <citation type="submission" date="2020-08" db="EMBL/GenBank/DDBJ databases">
        <title>Genomic Encyclopedia of Type Strains, Phase IV (KMG-IV): sequencing the most valuable type-strain genomes for metagenomic binning, comparative biology and taxonomic classification.</title>
        <authorList>
            <person name="Goeker M."/>
        </authorList>
    </citation>
    <scope>NUCLEOTIDE SEQUENCE [LARGE SCALE GENOMIC DNA]</scope>
    <source>
        <strain evidence="22 23">DSM 22071</strain>
    </source>
</reference>
<dbReference type="PROSITE" id="PS50109">
    <property type="entry name" value="HIS_KIN"/>
    <property type="match status" value="1"/>
</dbReference>
<keyword evidence="11" id="KW-1133">Transmembrane helix</keyword>
<dbReference type="Pfam" id="PF02518">
    <property type="entry name" value="HATPase_c"/>
    <property type="match status" value="1"/>
</dbReference>
<organism evidence="22 23">
    <name type="scientific">Desulfurispira natronophila</name>
    <dbReference type="NCBI Taxonomy" id="682562"/>
    <lineage>
        <taxon>Bacteria</taxon>
        <taxon>Pseudomonadati</taxon>
        <taxon>Chrysiogenota</taxon>
        <taxon>Chrysiogenia</taxon>
        <taxon>Chrysiogenales</taxon>
        <taxon>Chrysiogenaceae</taxon>
        <taxon>Desulfurispira</taxon>
    </lineage>
</organism>
<evidence type="ECO:0000256" key="17">
    <source>
        <dbReference type="SAM" id="MobiDB-lite"/>
    </source>
</evidence>
<dbReference type="InterPro" id="IPR036890">
    <property type="entry name" value="HATPase_C_sf"/>
</dbReference>
<dbReference type="InterPro" id="IPR003594">
    <property type="entry name" value="HATPase_dom"/>
</dbReference>
<dbReference type="SMART" id="SM00387">
    <property type="entry name" value="HATPase_c"/>
    <property type="match status" value="1"/>
</dbReference>
<dbReference type="CDD" id="cd00082">
    <property type="entry name" value="HisKA"/>
    <property type="match status" value="1"/>
</dbReference>
<comment type="subcellular location">
    <subcellularLocation>
        <location evidence="2">Cell membrane</location>
        <topology evidence="2">Multi-pass membrane protein</topology>
    </subcellularLocation>
</comment>